<gene>
    <name evidence="4" type="ORF">QBC47DRAFT_394765</name>
</gene>
<proteinExistence type="predicted"/>
<feature type="transmembrane region" description="Helical" evidence="2">
    <location>
        <begin position="331"/>
        <end position="351"/>
    </location>
</feature>
<keyword evidence="2" id="KW-0472">Membrane</keyword>
<dbReference type="InterPro" id="IPR053001">
    <property type="entry name" value="MNNG_permease-like"/>
</dbReference>
<accession>A0AAJ0B1Y3</accession>
<dbReference type="PANTHER" id="PTHR34814:SF2">
    <property type="entry name" value="DUF3533 DOMAIN-CONTAINING PROTEIN"/>
    <property type="match status" value="1"/>
</dbReference>
<feature type="compositionally biased region" description="Basic and acidic residues" evidence="1">
    <location>
        <begin position="468"/>
        <end position="496"/>
    </location>
</feature>
<keyword evidence="2" id="KW-0812">Transmembrane</keyword>
<evidence type="ECO:0000259" key="3">
    <source>
        <dbReference type="Pfam" id="PF12051"/>
    </source>
</evidence>
<evidence type="ECO:0000313" key="5">
    <source>
        <dbReference type="Proteomes" id="UP001239445"/>
    </source>
</evidence>
<feature type="compositionally biased region" description="Basic and acidic residues" evidence="1">
    <location>
        <begin position="443"/>
        <end position="455"/>
    </location>
</feature>
<sequence length="518" mass="58131">MARIPIYPRATQRNPKLARHLEGVSHRKFFRAAIKNFILLQLLFLGLFSYIFGSLFQQGVRTHNLTIGFVDYDGGAIGAAVRRAYSSLQSDNFPTLIERPASDFPTPDDIYSDICGAEYWATLYVLPGASDRLHDALAGNGAQLFDRRNVMAYVWNEARYSSIVDQAIANNVATLSSTARIAYSTANGTGHVESILGANTTLAAVSLLADPWELVSIDIQPTSQGSRAIYNTVAIILIMMQEFFYLGIINGLHHNFQVYNKLRPSRIVLFRTMSSVAYCFVGSLCLAGAIWAFRSGWNVGGGQFMLTWMTLWLFAHLNFQTLDVFSVWLPLPYVPMALVAWVVFNVTSVILPLELSAAWYRVGYAFPAHNTYQTLMDIWSGGCNPHLYYTLPILFAWEVLSTVLAVLGVYRRSHYAALAEEAAQKQLNERIDTAVDFQRKLEREAREEEGNKAEEKEDVEQGASESTSEGRIRRELAEVIDKENEQIRREQTREMRAAPGFGPAFELPFRPEGSDDDA</sequence>
<feature type="transmembrane region" description="Helical" evidence="2">
    <location>
        <begin position="299"/>
        <end position="319"/>
    </location>
</feature>
<keyword evidence="5" id="KW-1185">Reference proteome</keyword>
<feature type="transmembrane region" description="Helical" evidence="2">
    <location>
        <begin position="228"/>
        <end position="248"/>
    </location>
</feature>
<reference evidence="4" key="1">
    <citation type="submission" date="2023-06" db="EMBL/GenBank/DDBJ databases">
        <title>Genome-scale phylogeny and comparative genomics of the fungal order Sordariales.</title>
        <authorList>
            <consortium name="Lawrence Berkeley National Laboratory"/>
            <person name="Hensen N."/>
            <person name="Bonometti L."/>
            <person name="Westerberg I."/>
            <person name="Brannstrom I.O."/>
            <person name="Guillou S."/>
            <person name="Cros-Aarteil S."/>
            <person name="Calhoun S."/>
            <person name="Haridas S."/>
            <person name="Kuo A."/>
            <person name="Mondo S."/>
            <person name="Pangilinan J."/>
            <person name="Riley R."/>
            <person name="Labutti K."/>
            <person name="Andreopoulos B."/>
            <person name="Lipzen A."/>
            <person name="Chen C."/>
            <person name="Yanf M."/>
            <person name="Daum C."/>
            <person name="Ng V."/>
            <person name="Clum A."/>
            <person name="Steindorff A."/>
            <person name="Ohm R."/>
            <person name="Martin F."/>
            <person name="Silar P."/>
            <person name="Natvig D."/>
            <person name="Lalanne C."/>
            <person name="Gautier V."/>
            <person name="Ament-Velasquez S.L."/>
            <person name="Kruys A."/>
            <person name="Hutchinson M.I."/>
            <person name="Powell A.J."/>
            <person name="Barry K."/>
            <person name="Miller A.N."/>
            <person name="Grigoriev I.V."/>
            <person name="Debuchy R."/>
            <person name="Gladieux P."/>
            <person name="Thoren M.H."/>
            <person name="Johannesson H."/>
        </authorList>
    </citation>
    <scope>NUCLEOTIDE SEQUENCE</scope>
    <source>
        <strain evidence="4">PSN4</strain>
    </source>
</reference>
<feature type="domain" description="DUF3533" evidence="3">
    <location>
        <begin position="36"/>
        <end position="403"/>
    </location>
</feature>
<feature type="region of interest" description="Disordered" evidence="1">
    <location>
        <begin position="443"/>
        <end position="518"/>
    </location>
</feature>
<keyword evidence="2" id="KW-1133">Transmembrane helix</keyword>
<dbReference type="Pfam" id="PF12051">
    <property type="entry name" value="DUF3533"/>
    <property type="match status" value="1"/>
</dbReference>
<evidence type="ECO:0000256" key="1">
    <source>
        <dbReference type="SAM" id="MobiDB-lite"/>
    </source>
</evidence>
<dbReference type="InterPro" id="IPR022703">
    <property type="entry name" value="DUF3533"/>
</dbReference>
<dbReference type="Proteomes" id="UP001239445">
    <property type="component" value="Unassembled WGS sequence"/>
</dbReference>
<dbReference type="PANTHER" id="PTHR34814">
    <property type="entry name" value="NITROSOGUANIDINE RESISTANCE PROTEIN SNG1"/>
    <property type="match status" value="1"/>
</dbReference>
<evidence type="ECO:0000256" key="2">
    <source>
        <dbReference type="SAM" id="Phobius"/>
    </source>
</evidence>
<dbReference type="EMBL" id="MU839849">
    <property type="protein sequence ID" value="KAK1750189.1"/>
    <property type="molecule type" value="Genomic_DNA"/>
</dbReference>
<dbReference type="AlphaFoldDB" id="A0AAJ0B1Y3"/>
<feature type="transmembrane region" description="Helical" evidence="2">
    <location>
        <begin position="37"/>
        <end position="56"/>
    </location>
</feature>
<feature type="transmembrane region" description="Helical" evidence="2">
    <location>
        <begin position="268"/>
        <end position="293"/>
    </location>
</feature>
<evidence type="ECO:0000313" key="4">
    <source>
        <dbReference type="EMBL" id="KAK1750189.1"/>
    </source>
</evidence>
<dbReference type="GO" id="GO:0016020">
    <property type="term" value="C:membrane"/>
    <property type="evidence" value="ECO:0007669"/>
    <property type="project" value="TreeGrafter"/>
</dbReference>
<name>A0AAJ0B1Y3_9PEZI</name>
<protein>
    <recommendedName>
        <fullName evidence="3">DUF3533 domain-containing protein</fullName>
    </recommendedName>
</protein>
<organism evidence="4 5">
    <name type="scientific">Echria macrotheca</name>
    <dbReference type="NCBI Taxonomy" id="438768"/>
    <lineage>
        <taxon>Eukaryota</taxon>
        <taxon>Fungi</taxon>
        <taxon>Dikarya</taxon>
        <taxon>Ascomycota</taxon>
        <taxon>Pezizomycotina</taxon>
        <taxon>Sordariomycetes</taxon>
        <taxon>Sordariomycetidae</taxon>
        <taxon>Sordariales</taxon>
        <taxon>Schizotheciaceae</taxon>
        <taxon>Echria</taxon>
    </lineage>
</organism>
<comment type="caution">
    <text evidence="4">The sequence shown here is derived from an EMBL/GenBank/DDBJ whole genome shotgun (WGS) entry which is preliminary data.</text>
</comment>
<feature type="transmembrane region" description="Helical" evidence="2">
    <location>
        <begin position="387"/>
        <end position="410"/>
    </location>
</feature>